<accession>A0A803QH25</accession>
<dbReference type="Gramene" id="evm.model.09.693">
    <property type="protein sequence ID" value="cds.evm.model.09.693"/>
    <property type="gene ID" value="evm.TU.09.693"/>
</dbReference>
<dbReference type="PANTHER" id="PTHR47481:SF31">
    <property type="entry name" value="OS01G0873500 PROTEIN"/>
    <property type="match status" value="1"/>
</dbReference>
<protein>
    <submittedName>
        <fullName evidence="2">Uncharacterized protein</fullName>
    </submittedName>
</protein>
<evidence type="ECO:0000313" key="2">
    <source>
        <dbReference type="EnsemblPlants" id="cds.evm.model.09.693"/>
    </source>
</evidence>
<reference evidence="2" key="2">
    <citation type="submission" date="2021-03" db="UniProtKB">
        <authorList>
            <consortium name="EnsemblPlants"/>
        </authorList>
    </citation>
    <scope>IDENTIFICATION</scope>
</reference>
<sequence length="270" mass="30572">MAKRFNMVLEPFPPLSANMASTRISKNGNQTNSNTSKPQNQQNGAFTFNQPRNNSDEPSLMYFNHNMLIKTDQIIQDRAPPPQFLSDADQDSNTFNLEFLDWEVQDQLMVSWFLSSMTESLLTRMVGCHTSRQIWNALEKHLTLQHVDLLAWVGEVLSARDYIATIFKGLPSEYDTFIISSNTRIEEYSIVKIEALLLPSESRIEKTYPDQDSHLSANLTIVDSDQATEANIAYKNIHIETTSSLTTIKFLPPYPHLVEVAVGSPIVGFL</sequence>
<organism evidence="2 3">
    <name type="scientific">Cannabis sativa</name>
    <name type="common">Hemp</name>
    <name type="synonym">Marijuana</name>
    <dbReference type="NCBI Taxonomy" id="3483"/>
    <lineage>
        <taxon>Eukaryota</taxon>
        <taxon>Viridiplantae</taxon>
        <taxon>Streptophyta</taxon>
        <taxon>Embryophyta</taxon>
        <taxon>Tracheophyta</taxon>
        <taxon>Spermatophyta</taxon>
        <taxon>Magnoliopsida</taxon>
        <taxon>eudicotyledons</taxon>
        <taxon>Gunneridae</taxon>
        <taxon>Pentapetalae</taxon>
        <taxon>rosids</taxon>
        <taxon>fabids</taxon>
        <taxon>Rosales</taxon>
        <taxon>Cannabaceae</taxon>
        <taxon>Cannabis</taxon>
    </lineage>
</organism>
<evidence type="ECO:0000313" key="3">
    <source>
        <dbReference type="Proteomes" id="UP000596661"/>
    </source>
</evidence>
<dbReference type="AlphaFoldDB" id="A0A803QH25"/>
<reference evidence="2" key="1">
    <citation type="submission" date="2018-11" db="EMBL/GenBank/DDBJ databases">
        <authorList>
            <person name="Grassa J C."/>
        </authorList>
    </citation>
    <scope>NUCLEOTIDE SEQUENCE [LARGE SCALE GENOMIC DNA]</scope>
</reference>
<proteinExistence type="predicted"/>
<dbReference type="EMBL" id="UZAU01000731">
    <property type="status" value="NOT_ANNOTATED_CDS"/>
    <property type="molecule type" value="Genomic_DNA"/>
</dbReference>
<name>A0A803QH25_CANSA</name>
<evidence type="ECO:0000256" key="1">
    <source>
        <dbReference type="SAM" id="MobiDB-lite"/>
    </source>
</evidence>
<feature type="region of interest" description="Disordered" evidence="1">
    <location>
        <begin position="24"/>
        <end position="51"/>
    </location>
</feature>
<dbReference type="Proteomes" id="UP000596661">
    <property type="component" value="Chromosome 9"/>
</dbReference>
<keyword evidence="3" id="KW-1185">Reference proteome</keyword>
<dbReference type="EnsemblPlants" id="evm.model.09.693">
    <property type="protein sequence ID" value="cds.evm.model.09.693"/>
    <property type="gene ID" value="evm.TU.09.693"/>
</dbReference>
<dbReference type="PANTHER" id="PTHR47481">
    <property type="match status" value="1"/>
</dbReference>